<dbReference type="ExpressionAtlas" id="M8C5L4">
    <property type="expression patterns" value="baseline"/>
</dbReference>
<dbReference type="Gene3D" id="3.80.10.10">
    <property type="entry name" value="Ribonuclease Inhibitor"/>
    <property type="match status" value="1"/>
</dbReference>
<feature type="domain" description="At1g61320/AtMIF1 LRR" evidence="1">
    <location>
        <begin position="243"/>
        <end position="629"/>
    </location>
</feature>
<accession>M8C5L4</accession>
<organism evidence="2">
    <name type="scientific">Aegilops tauschii</name>
    <name type="common">Tausch's goatgrass</name>
    <name type="synonym">Aegilops squarrosa</name>
    <dbReference type="NCBI Taxonomy" id="37682"/>
    <lineage>
        <taxon>Eukaryota</taxon>
        <taxon>Viridiplantae</taxon>
        <taxon>Streptophyta</taxon>
        <taxon>Embryophyta</taxon>
        <taxon>Tracheophyta</taxon>
        <taxon>Spermatophyta</taxon>
        <taxon>Magnoliopsida</taxon>
        <taxon>Liliopsida</taxon>
        <taxon>Poales</taxon>
        <taxon>Poaceae</taxon>
        <taxon>BOP clade</taxon>
        <taxon>Pooideae</taxon>
        <taxon>Triticodae</taxon>
        <taxon>Triticeae</taxon>
        <taxon>Triticinae</taxon>
        <taxon>Aegilops</taxon>
    </lineage>
</organism>
<protein>
    <recommendedName>
        <fullName evidence="1">At1g61320/AtMIF1 LRR domain-containing protein</fullName>
    </recommendedName>
</protein>
<dbReference type="InterPro" id="IPR055357">
    <property type="entry name" value="LRR_At1g61320_AtMIF1"/>
</dbReference>
<dbReference type="SUPFAM" id="SSF52047">
    <property type="entry name" value="RNI-like"/>
    <property type="match status" value="1"/>
</dbReference>
<dbReference type="Pfam" id="PF23622">
    <property type="entry name" value="LRR_At1g61320_AtMIF1"/>
    <property type="match status" value="1"/>
</dbReference>
<reference evidence="2" key="1">
    <citation type="submission" date="2015-06" db="UniProtKB">
        <authorList>
            <consortium name="EnsemblPlants"/>
        </authorList>
    </citation>
    <scope>IDENTIFICATION</scope>
</reference>
<dbReference type="InterPro" id="IPR032675">
    <property type="entry name" value="LRR_dom_sf"/>
</dbReference>
<dbReference type="PANTHER" id="PTHR34145">
    <property type="entry name" value="OS02G0105600 PROTEIN"/>
    <property type="match status" value="1"/>
</dbReference>
<evidence type="ECO:0000313" key="2">
    <source>
        <dbReference type="EnsemblPlants" id="EMT22287"/>
    </source>
</evidence>
<dbReference type="AlphaFoldDB" id="M8C5L4"/>
<evidence type="ECO:0000259" key="1">
    <source>
        <dbReference type="Pfam" id="PF23622"/>
    </source>
</evidence>
<dbReference type="PANTHER" id="PTHR34145:SF38">
    <property type="entry name" value="EXPRESSED PROTEIN"/>
    <property type="match status" value="1"/>
</dbReference>
<name>M8C5L4_AEGTA</name>
<sequence length="637" mass="71642">MDYVNQHVAGWLGGQWYFQPIRVQVLDLTLALVLVLDLFQTFGDVRSVEGVVPWIARSLWDFVKSQDAMPAQPLGGGGIASIFAARFKPVIDWLLQWLKERSLHANTITIKVAREWHFQGQTFQSSEQNSLSRDEGELLCYFCSIHFSKALLPFCLMRVPGKKLSLGAGILQKSLGSQDIWRHIHSLLPLRDAARVACVSHAFLRSWKCHPNLSFTRKALGLNRIPRQSDVIARDLTMKVDHILKKHSGKGVKKFRIELHMPVDPCYLNSWLQIAAELRVEELAVVLPSTCNANDYDFPCALFVDDGCRNAIEHLCLGGCAFHPTAGFGYLRKLRLFWVHITVDELECLISKSPALEHLALKYCYTITYLKIPSLLQHLSYLMVAACANLQTIECKAPNLSTFYFSGRQVELLFGCSVQVKTMEMRCSTQCNTIYNACANLPSIVPNIETLSISSVSEVVNIPIVPVKFLHLKYLSISLEGNGAFSPDYDYFSLVSLLDACPVLETFNLFVSQDRMKHDSVLGDPSSRLRQMPEYRHDNIKNVRIIGFCSAKSMVELACHILENATSLECLTLDTIRAFSIDRHIHKTGECGHIGRHMIREARKALLAVKRYIVGIVPSTVKLNVLQPCKLCHALAA</sequence>
<proteinExistence type="predicted"/>
<dbReference type="EnsemblPlants" id="EMT22287">
    <property type="protein sequence ID" value="EMT22287"/>
    <property type="gene ID" value="F775_04582"/>
</dbReference>
<dbReference type="InterPro" id="IPR053772">
    <property type="entry name" value="At1g61320/At1g61330-like"/>
</dbReference>